<proteinExistence type="predicted"/>
<comment type="caution">
    <text evidence="1">The sequence shown here is derived from an EMBL/GenBank/DDBJ whole genome shotgun (WGS) entry which is preliminary data.</text>
</comment>
<organism evidence="1 2">
    <name type="scientific">Synaphobranchus kaupii</name>
    <name type="common">Kaup's arrowtooth eel</name>
    <dbReference type="NCBI Taxonomy" id="118154"/>
    <lineage>
        <taxon>Eukaryota</taxon>
        <taxon>Metazoa</taxon>
        <taxon>Chordata</taxon>
        <taxon>Craniata</taxon>
        <taxon>Vertebrata</taxon>
        <taxon>Euteleostomi</taxon>
        <taxon>Actinopterygii</taxon>
        <taxon>Neopterygii</taxon>
        <taxon>Teleostei</taxon>
        <taxon>Anguilliformes</taxon>
        <taxon>Synaphobranchidae</taxon>
        <taxon>Synaphobranchus</taxon>
    </lineage>
</organism>
<dbReference type="Proteomes" id="UP001152622">
    <property type="component" value="Chromosome 4"/>
</dbReference>
<name>A0A9Q1J3Y9_SYNKA</name>
<reference evidence="1" key="1">
    <citation type="journal article" date="2023" name="Science">
        <title>Genome structures resolve the early diversification of teleost fishes.</title>
        <authorList>
            <person name="Parey E."/>
            <person name="Louis A."/>
            <person name="Montfort J."/>
            <person name="Bouchez O."/>
            <person name="Roques C."/>
            <person name="Iampietro C."/>
            <person name="Lluch J."/>
            <person name="Castinel A."/>
            <person name="Donnadieu C."/>
            <person name="Desvignes T."/>
            <person name="Floi Bucao C."/>
            <person name="Jouanno E."/>
            <person name="Wen M."/>
            <person name="Mejri S."/>
            <person name="Dirks R."/>
            <person name="Jansen H."/>
            <person name="Henkel C."/>
            <person name="Chen W.J."/>
            <person name="Zahm M."/>
            <person name="Cabau C."/>
            <person name="Klopp C."/>
            <person name="Thompson A.W."/>
            <person name="Robinson-Rechavi M."/>
            <person name="Braasch I."/>
            <person name="Lecointre G."/>
            <person name="Bobe J."/>
            <person name="Postlethwait J.H."/>
            <person name="Berthelot C."/>
            <person name="Roest Crollius H."/>
            <person name="Guiguen Y."/>
        </authorList>
    </citation>
    <scope>NUCLEOTIDE SEQUENCE</scope>
    <source>
        <strain evidence="1">WJC10195</strain>
    </source>
</reference>
<dbReference type="AlphaFoldDB" id="A0A9Q1J3Y9"/>
<protein>
    <submittedName>
        <fullName evidence="1">Uncharacterized protein</fullName>
    </submittedName>
</protein>
<sequence>MGHTQAEKLLEKIKRTLSPLDPKRLLQISMDGPMVNWKFLRIFQEDKSQADPDAPKMINLGLHVVHGSFQNGEKETGWKMGDVLRALWQLFHDSPARRDDFIETAEAIFIQTDAPMVPFLAKELQSTLRGLLSRYIKREELEKTPVQLLKLDPQDKAMHAPLKQLDMGFATKQALEKASEKLQETPTATHTMIKFLFLCTLLSLTAHEVLAP</sequence>
<accession>A0A9Q1J3Y9</accession>
<dbReference type="OrthoDB" id="10056585at2759"/>
<dbReference type="EMBL" id="JAINUF010000004">
    <property type="protein sequence ID" value="KAJ8364953.1"/>
    <property type="molecule type" value="Genomic_DNA"/>
</dbReference>
<evidence type="ECO:0000313" key="2">
    <source>
        <dbReference type="Proteomes" id="UP001152622"/>
    </source>
</evidence>
<evidence type="ECO:0000313" key="1">
    <source>
        <dbReference type="EMBL" id="KAJ8364953.1"/>
    </source>
</evidence>
<gene>
    <name evidence="1" type="ORF">SKAU_G00137840</name>
</gene>
<keyword evidence="2" id="KW-1185">Reference proteome</keyword>